<name>A0AAD5QRP6_PARTN</name>
<comment type="caution">
    <text evidence="1">The sequence shown here is derived from an EMBL/GenBank/DDBJ whole genome shotgun (WGS) entry which is preliminary data.</text>
</comment>
<protein>
    <submittedName>
        <fullName evidence="1">Uncharacterized protein</fullName>
    </submittedName>
</protein>
<dbReference type="AlphaFoldDB" id="A0AAD5QRP6"/>
<organism evidence="1 2">
    <name type="scientific">Parelaphostrongylus tenuis</name>
    <name type="common">Meningeal worm</name>
    <dbReference type="NCBI Taxonomy" id="148309"/>
    <lineage>
        <taxon>Eukaryota</taxon>
        <taxon>Metazoa</taxon>
        <taxon>Ecdysozoa</taxon>
        <taxon>Nematoda</taxon>
        <taxon>Chromadorea</taxon>
        <taxon>Rhabditida</taxon>
        <taxon>Rhabditina</taxon>
        <taxon>Rhabditomorpha</taxon>
        <taxon>Strongyloidea</taxon>
        <taxon>Metastrongylidae</taxon>
        <taxon>Parelaphostrongylus</taxon>
    </lineage>
</organism>
<evidence type="ECO:0000313" key="1">
    <source>
        <dbReference type="EMBL" id="KAJ1356516.1"/>
    </source>
</evidence>
<dbReference type="EMBL" id="JAHQIW010002837">
    <property type="protein sequence ID" value="KAJ1356516.1"/>
    <property type="molecule type" value="Genomic_DNA"/>
</dbReference>
<reference evidence="1" key="1">
    <citation type="submission" date="2021-06" db="EMBL/GenBank/DDBJ databases">
        <title>Parelaphostrongylus tenuis whole genome reference sequence.</title>
        <authorList>
            <person name="Garwood T.J."/>
            <person name="Larsen P.A."/>
            <person name="Fountain-Jones N.M."/>
            <person name="Garbe J.R."/>
            <person name="Macchietto M.G."/>
            <person name="Kania S.A."/>
            <person name="Gerhold R.W."/>
            <person name="Richards J.E."/>
            <person name="Wolf T.M."/>
        </authorList>
    </citation>
    <scope>NUCLEOTIDE SEQUENCE</scope>
    <source>
        <strain evidence="1">MNPRO001-30</strain>
        <tissue evidence="1">Meninges</tissue>
    </source>
</reference>
<sequence>MAVMDRGKARFSFILQVGAAAAYNAAMGLLTLLKAYEEKKIESSNTKHVLNKRCDQMSARYENEYVSMHAATYLLSKHDLLKR</sequence>
<keyword evidence="2" id="KW-1185">Reference proteome</keyword>
<dbReference type="Proteomes" id="UP001196413">
    <property type="component" value="Unassembled WGS sequence"/>
</dbReference>
<gene>
    <name evidence="1" type="ORF">KIN20_014247</name>
</gene>
<accession>A0AAD5QRP6</accession>
<proteinExistence type="predicted"/>
<evidence type="ECO:0000313" key="2">
    <source>
        <dbReference type="Proteomes" id="UP001196413"/>
    </source>
</evidence>